<dbReference type="GO" id="GO:0009432">
    <property type="term" value="P:SOS response"/>
    <property type="evidence" value="ECO:0007669"/>
    <property type="project" value="TreeGrafter"/>
</dbReference>
<evidence type="ECO:0000256" key="11">
    <source>
        <dbReference type="ARBA" id="ARBA00022842"/>
    </source>
</evidence>
<feature type="site" description="Substrate discrimination" evidence="16">
    <location>
        <position position="31"/>
    </location>
</feature>
<comment type="similarity">
    <text evidence="2 16">Belongs to the DNA polymerase type-Y family.</text>
</comment>
<sequence length="371" mass="42214">MLQILGFTCIDKLAMETPLRKIIHVDMDAFYASVEQRDNPALRGKPVVVGGDHERGVIAAASYEARRYGIHSAMASVVAKRKCPDLIFVRSNFDKYKKVSQQIREIFFEYTDLVEPLSLDEAFLDVTFARKGKPSATLIARELKQRIKEETGLIASAGVSYCKFLAKVASDVDKPDGLFVITPDEAEAFLEKLEVRKFFGIGKVTAEKLNRQGIYFGADLKKLELQELIRQFGKSGAYYYQIVRGNDDRPVTPSRERKSLGAERTFDTDYFLLEDLQTKMQAIEDEVWQRLERAQKHGRTLTLKIKFADFEQITRSKTLLTLFHSKELLHTHATELLQHEAPFVKGIRLLGLTISNFEEPAKGPIQLTIDF</sequence>
<comment type="subunit">
    <text evidence="3 16">Monomer.</text>
</comment>
<dbReference type="InterPro" id="IPR043502">
    <property type="entry name" value="DNA/RNA_pol_sf"/>
</dbReference>
<organism evidence="18 19">
    <name type="scientific">Sunxiuqinia elliptica</name>
    <dbReference type="NCBI Taxonomy" id="655355"/>
    <lineage>
        <taxon>Bacteria</taxon>
        <taxon>Pseudomonadati</taxon>
        <taxon>Bacteroidota</taxon>
        <taxon>Bacteroidia</taxon>
        <taxon>Marinilabiliales</taxon>
        <taxon>Prolixibacteraceae</taxon>
        <taxon>Sunxiuqinia</taxon>
    </lineage>
</organism>
<dbReference type="GO" id="GO:0042276">
    <property type="term" value="P:error-prone translesion synthesis"/>
    <property type="evidence" value="ECO:0007669"/>
    <property type="project" value="TreeGrafter"/>
</dbReference>
<dbReference type="EMBL" id="SNWI01000008">
    <property type="protein sequence ID" value="TDN98352.1"/>
    <property type="molecule type" value="Genomic_DNA"/>
</dbReference>
<evidence type="ECO:0000256" key="12">
    <source>
        <dbReference type="ARBA" id="ARBA00022932"/>
    </source>
</evidence>
<comment type="function">
    <text evidence="16">Poorly processive, error-prone DNA polymerase involved in untargeted mutagenesis. Copies undamaged DNA at stalled replication forks, which arise in vivo from mismatched or misaligned primer ends. These misaligned primers can be extended by PolIV. Exhibits no 3'-5' exonuclease (proofreading) activity. May be involved in translesional synthesis, in conjunction with the beta clamp from PolIII.</text>
</comment>
<dbReference type="GO" id="GO:0000287">
    <property type="term" value="F:magnesium ion binding"/>
    <property type="evidence" value="ECO:0007669"/>
    <property type="project" value="UniProtKB-UniRule"/>
</dbReference>
<dbReference type="FunFam" id="3.30.1490.100:FF:000004">
    <property type="entry name" value="DNA polymerase IV"/>
    <property type="match status" value="1"/>
</dbReference>
<dbReference type="InterPro" id="IPR050116">
    <property type="entry name" value="DNA_polymerase-Y"/>
</dbReference>
<evidence type="ECO:0000256" key="16">
    <source>
        <dbReference type="HAMAP-Rule" id="MF_01113"/>
    </source>
</evidence>
<dbReference type="FunFam" id="1.10.150.20:FF:000019">
    <property type="entry name" value="DNA polymerase IV"/>
    <property type="match status" value="1"/>
</dbReference>
<comment type="catalytic activity">
    <reaction evidence="15 16">
        <text>DNA(n) + a 2'-deoxyribonucleoside 5'-triphosphate = DNA(n+1) + diphosphate</text>
        <dbReference type="Rhea" id="RHEA:22508"/>
        <dbReference type="Rhea" id="RHEA-COMP:17339"/>
        <dbReference type="Rhea" id="RHEA-COMP:17340"/>
        <dbReference type="ChEBI" id="CHEBI:33019"/>
        <dbReference type="ChEBI" id="CHEBI:61560"/>
        <dbReference type="ChEBI" id="CHEBI:173112"/>
        <dbReference type="EC" id="2.7.7.7"/>
    </reaction>
</comment>
<feature type="binding site" evidence="16">
    <location>
        <position position="120"/>
    </location>
    <ligand>
        <name>Mg(2+)</name>
        <dbReference type="ChEBI" id="CHEBI:18420"/>
    </ligand>
</feature>
<evidence type="ECO:0000256" key="14">
    <source>
        <dbReference type="ARBA" id="ARBA00023204"/>
    </source>
</evidence>
<evidence type="ECO:0000256" key="7">
    <source>
        <dbReference type="ARBA" id="ARBA00022695"/>
    </source>
</evidence>
<dbReference type="CDD" id="cd03586">
    <property type="entry name" value="PolY_Pol_IV_kappa"/>
    <property type="match status" value="1"/>
</dbReference>
<keyword evidence="7 16" id="KW-0548">Nucleotidyltransferase</keyword>
<dbReference type="InterPro" id="IPR022880">
    <property type="entry name" value="DNApol_IV"/>
</dbReference>
<dbReference type="PANTHER" id="PTHR11076:SF33">
    <property type="entry name" value="DNA POLYMERASE KAPPA"/>
    <property type="match status" value="1"/>
</dbReference>
<dbReference type="GO" id="GO:0003684">
    <property type="term" value="F:damaged DNA binding"/>
    <property type="evidence" value="ECO:0007669"/>
    <property type="project" value="InterPro"/>
</dbReference>
<dbReference type="Pfam" id="PF00817">
    <property type="entry name" value="IMS"/>
    <property type="match status" value="1"/>
</dbReference>
<gene>
    <name evidence="16" type="primary">dinB</name>
    <name evidence="18" type="ORF">DET52_108139</name>
</gene>
<dbReference type="Pfam" id="PF11798">
    <property type="entry name" value="IMS_HHH"/>
    <property type="match status" value="1"/>
</dbReference>
<evidence type="ECO:0000256" key="9">
    <source>
        <dbReference type="ARBA" id="ARBA00022723"/>
    </source>
</evidence>
<keyword evidence="12 16" id="KW-0239">DNA-directed DNA polymerase</keyword>
<comment type="caution">
    <text evidence="18">The sequence shown here is derived from an EMBL/GenBank/DDBJ whole genome shotgun (WGS) entry which is preliminary data.</text>
</comment>
<keyword evidence="14 16" id="KW-0234">DNA repair</keyword>
<dbReference type="Gene3D" id="3.30.70.270">
    <property type="match status" value="1"/>
</dbReference>
<proteinExistence type="inferred from homology"/>
<dbReference type="InterPro" id="IPR001126">
    <property type="entry name" value="UmuC"/>
</dbReference>
<feature type="active site" evidence="16">
    <location>
        <position position="121"/>
    </location>
</feature>
<evidence type="ECO:0000313" key="18">
    <source>
        <dbReference type="EMBL" id="TDN98352.1"/>
    </source>
</evidence>
<keyword evidence="6 16" id="KW-0808">Transferase</keyword>
<evidence type="ECO:0000256" key="13">
    <source>
        <dbReference type="ARBA" id="ARBA00023125"/>
    </source>
</evidence>
<dbReference type="PROSITE" id="PS50173">
    <property type="entry name" value="UMUC"/>
    <property type="match status" value="1"/>
</dbReference>
<dbReference type="HAMAP" id="MF_01113">
    <property type="entry name" value="DNApol_IV"/>
    <property type="match status" value="1"/>
</dbReference>
<dbReference type="Gene3D" id="3.40.1170.60">
    <property type="match status" value="1"/>
</dbReference>
<comment type="cofactor">
    <cofactor evidence="16">
        <name>Mg(2+)</name>
        <dbReference type="ChEBI" id="CHEBI:18420"/>
    </cofactor>
    <text evidence="16">Binds 2 magnesium ions per subunit.</text>
</comment>
<dbReference type="AlphaFoldDB" id="A0A4R6GSH9"/>
<evidence type="ECO:0000256" key="6">
    <source>
        <dbReference type="ARBA" id="ARBA00022679"/>
    </source>
</evidence>
<keyword evidence="9 16" id="KW-0479">Metal-binding</keyword>
<evidence type="ECO:0000256" key="1">
    <source>
        <dbReference type="ARBA" id="ARBA00004496"/>
    </source>
</evidence>
<dbReference type="Gene3D" id="1.10.150.20">
    <property type="entry name" value="5' to 3' exonuclease, C-terminal subdomain"/>
    <property type="match status" value="1"/>
</dbReference>
<accession>A0A4R6GSH9</accession>
<dbReference type="Gene3D" id="3.30.1490.100">
    <property type="entry name" value="DNA polymerase, Y-family, little finger domain"/>
    <property type="match status" value="1"/>
</dbReference>
<dbReference type="FunFam" id="3.40.1170.60:FF:000001">
    <property type="entry name" value="DNA polymerase IV"/>
    <property type="match status" value="1"/>
</dbReference>
<keyword evidence="11 16" id="KW-0460">Magnesium</keyword>
<evidence type="ECO:0000256" key="5">
    <source>
        <dbReference type="ARBA" id="ARBA00022490"/>
    </source>
</evidence>
<dbReference type="InterPro" id="IPR036775">
    <property type="entry name" value="DNA_pol_Y-fam_lit_finger_sf"/>
</dbReference>
<evidence type="ECO:0000256" key="2">
    <source>
        <dbReference type="ARBA" id="ARBA00010945"/>
    </source>
</evidence>
<dbReference type="GO" id="GO:0006281">
    <property type="term" value="P:DNA repair"/>
    <property type="evidence" value="ECO:0007669"/>
    <property type="project" value="UniProtKB-UniRule"/>
</dbReference>
<dbReference type="NCBIfam" id="NF010731">
    <property type="entry name" value="PRK14133.1"/>
    <property type="match status" value="1"/>
</dbReference>
<keyword evidence="8 16" id="KW-0235">DNA replication</keyword>
<name>A0A4R6GSH9_9BACT</name>
<dbReference type="GO" id="GO:0003887">
    <property type="term" value="F:DNA-directed DNA polymerase activity"/>
    <property type="evidence" value="ECO:0007669"/>
    <property type="project" value="UniProtKB-UniRule"/>
</dbReference>
<dbReference type="InterPro" id="IPR017961">
    <property type="entry name" value="DNA_pol_Y-fam_little_finger"/>
</dbReference>
<dbReference type="SUPFAM" id="SSF56672">
    <property type="entry name" value="DNA/RNA polymerases"/>
    <property type="match status" value="1"/>
</dbReference>
<evidence type="ECO:0000259" key="17">
    <source>
        <dbReference type="PROSITE" id="PS50173"/>
    </source>
</evidence>
<dbReference type="PANTHER" id="PTHR11076">
    <property type="entry name" value="DNA REPAIR POLYMERASE UMUC / TRANSFERASE FAMILY MEMBER"/>
    <property type="match status" value="1"/>
</dbReference>
<evidence type="ECO:0000256" key="15">
    <source>
        <dbReference type="ARBA" id="ARBA00049244"/>
    </source>
</evidence>
<dbReference type="GO" id="GO:0005829">
    <property type="term" value="C:cytosol"/>
    <property type="evidence" value="ECO:0007669"/>
    <property type="project" value="TreeGrafter"/>
</dbReference>
<dbReference type="GO" id="GO:0006261">
    <property type="term" value="P:DNA-templated DNA replication"/>
    <property type="evidence" value="ECO:0007669"/>
    <property type="project" value="UniProtKB-UniRule"/>
</dbReference>
<dbReference type="Proteomes" id="UP000294848">
    <property type="component" value="Unassembled WGS sequence"/>
</dbReference>
<dbReference type="EC" id="2.7.7.7" evidence="16"/>
<evidence type="ECO:0000313" key="19">
    <source>
        <dbReference type="Proteomes" id="UP000294848"/>
    </source>
</evidence>
<feature type="domain" description="UmuC" evidence="17">
    <location>
        <begin position="22"/>
        <end position="202"/>
    </location>
</feature>
<keyword evidence="4 16" id="KW-0515">Mutator protein</keyword>
<keyword evidence="5 16" id="KW-0963">Cytoplasm</keyword>
<evidence type="ECO:0000256" key="10">
    <source>
        <dbReference type="ARBA" id="ARBA00022763"/>
    </source>
</evidence>
<evidence type="ECO:0000256" key="3">
    <source>
        <dbReference type="ARBA" id="ARBA00011245"/>
    </source>
</evidence>
<dbReference type="SUPFAM" id="SSF100879">
    <property type="entry name" value="Lesion bypass DNA polymerase (Y-family), little finger domain"/>
    <property type="match status" value="1"/>
</dbReference>
<evidence type="ECO:0000256" key="4">
    <source>
        <dbReference type="ARBA" id="ARBA00022457"/>
    </source>
</evidence>
<protein>
    <recommendedName>
        <fullName evidence="16">DNA polymerase IV</fullName>
        <shortName evidence="16">Pol IV</shortName>
        <ecNumber evidence="16">2.7.7.7</ecNumber>
    </recommendedName>
</protein>
<dbReference type="InterPro" id="IPR043128">
    <property type="entry name" value="Rev_trsase/Diguanyl_cyclase"/>
</dbReference>
<dbReference type="Pfam" id="PF11799">
    <property type="entry name" value="IMS_C"/>
    <property type="match status" value="1"/>
</dbReference>
<dbReference type="NCBIfam" id="NF002677">
    <property type="entry name" value="PRK02406.1"/>
    <property type="match status" value="1"/>
</dbReference>
<reference evidence="18 19" key="1">
    <citation type="submission" date="2019-03" db="EMBL/GenBank/DDBJ databases">
        <title>Freshwater and sediment microbial communities from various areas in North America, analyzing microbe dynamics in response to fracking.</title>
        <authorList>
            <person name="Lamendella R."/>
        </authorList>
    </citation>
    <scope>NUCLEOTIDE SEQUENCE [LARGE SCALE GENOMIC DNA]</scope>
    <source>
        <strain evidence="18 19">114D</strain>
    </source>
</reference>
<keyword evidence="13 16" id="KW-0238">DNA-binding</keyword>
<feature type="binding site" evidence="16">
    <location>
        <position position="26"/>
    </location>
    <ligand>
        <name>Mg(2+)</name>
        <dbReference type="ChEBI" id="CHEBI:18420"/>
    </ligand>
</feature>
<dbReference type="InterPro" id="IPR024728">
    <property type="entry name" value="PolY_HhH_motif"/>
</dbReference>
<evidence type="ECO:0000256" key="8">
    <source>
        <dbReference type="ARBA" id="ARBA00022705"/>
    </source>
</evidence>
<keyword evidence="10 16" id="KW-0227">DNA damage</keyword>
<comment type="subcellular location">
    <subcellularLocation>
        <location evidence="1 16">Cytoplasm</location>
    </subcellularLocation>
</comment>